<feature type="transmembrane region" description="Helical" evidence="1">
    <location>
        <begin position="36"/>
        <end position="58"/>
    </location>
</feature>
<keyword evidence="1" id="KW-1133">Transmembrane helix</keyword>
<proteinExistence type="predicted"/>
<organism evidence="3 4">
    <name type="scientific">Brachionus plicatilis</name>
    <name type="common">Marine rotifer</name>
    <name type="synonym">Brachionus muelleri</name>
    <dbReference type="NCBI Taxonomy" id="10195"/>
    <lineage>
        <taxon>Eukaryota</taxon>
        <taxon>Metazoa</taxon>
        <taxon>Spiralia</taxon>
        <taxon>Gnathifera</taxon>
        <taxon>Rotifera</taxon>
        <taxon>Eurotatoria</taxon>
        <taxon>Monogononta</taxon>
        <taxon>Pseudotrocha</taxon>
        <taxon>Ploima</taxon>
        <taxon>Brachionidae</taxon>
        <taxon>Brachionus</taxon>
    </lineage>
</organism>
<evidence type="ECO:0000256" key="1">
    <source>
        <dbReference type="SAM" id="Phobius"/>
    </source>
</evidence>
<accession>A0A3M7R1S9</accession>
<protein>
    <submittedName>
        <fullName evidence="3">Uncharacterized protein</fullName>
    </submittedName>
</protein>
<dbReference type="Proteomes" id="UP000276133">
    <property type="component" value="Unassembled WGS sequence"/>
</dbReference>
<evidence type="ECO:0000313" key="4">
    <source>
        <dbReference type="Proteomes" id="UP000276133"/>
    </source>
</evidence>
<name>A0A3M7R1S9_BRAPC</name>
<evidence type="ECO:0000256" key="2">
    <source>
        <dbReference type="SAM" id="SignalP"/>
    </source>
</evidence>
<keyword evidence="1" id="KW-0812">Transmembrane</keyword>
<reference evidence="3 4" key="1">
    <citation type="journal article" date="2018" name="Sci. Rep.">
        <title>Genomic signatures of local adaptation to the degree of environmental predictability in rotifers.</title>
        <authorList>
            <person name="Franch-Gras L."/>
            <person name="Hahn C."/>
            <person name="Garcia-Roger E.M."/>
            <person name="Carmona M.J."/>
            <person name="Serra M."/>
            <person name="Gomez A."/>
        </authorList>
    </citation>
    <scope>NUCLEOTIDE SEQUENCE [LARGE SCALE GENOMIC DNA]</scope>
    <source>
        <strain evidence="3">HYR1</strain>
    </source>
</reference>
<feature type="signal peptide" evidence="2">
    <location>
        <begin position="1"/>
        <end position="16"/>
    </location>
</feature>
<comment type="caution">
    <text evidence="3">The sequence shown here is derived from an EMBL/GenBank/DDBJ whole genome shotgun (WGS) entry which is preliminary data.</text>
</comment>
<dbReference type="EMBL" id="REGN01004509">
    <property type="protein sequence ID" value="RNA17185.1"/>
    <property type="molecule type" value="Genomic_DNA"/>
</dbReference>
<keyword evidence="4" id="KW-1185">Reference proteome</keyword>
<gene>
    <name evidence="3" type="ORF">BpHYR1_037263</name>
</gene>
<feature type="chain" id="PRO_5017930901" evidence="2">
    <location>
        <begin position="17"/>
        <end position="103"/>
    </location>
</feature>
<keyword evidence="1" id="KW-0472">Membrane</keyword>
<sequence length="103" mass="11301">MRTCVCSLCFLPLTIALHEASIPPVWFFFASANSVFIASIVLDWSLTTVTSAIMYLCIFSRIAPTCSLPTDTQSTSKILSASSICSIEEDDTAELIIKYLKII</sequence>
<keyword evidence="2" id="KW-0732">Signal</keyword>
<dbReference type="AlphaFoldDB" id="A0A3M7R1S9"/>
<evidence type="ECO:0000313" key="3">
    <source>
        <dbReference type="EMBL" id="RNA17185.1"/>
    </source>
</evidence>